<dbReference type="CDD" id="cd04301">
    <property type="entry name" value="NAT_SF"/>
    <property type="match status" value="1"/>
</dbReference>
<evidence type="ECO:0000256" key="1">
    <source>
        <dbReference type="SAM" id="MobiDB-lite"/>
    </source>
</evidence>
<evidence type="ECO:0000313" key="4">
    <source>
        <dbReference type="Proteomes" id="UP000638648"/>
    </source>
</evidence>
<accession>A0A927N4Z3</accession>
<organism evidence="3 4">
    <name type="scientific">Actinopolymorpha pittospori</name>
    <dbReference type="NCBI Taxonomy" id="648752"/>
    <lineage>
        <taxon>Bacteria</taxon>
        <taxon>Bacillati</taxon>
        <taxon>Actinomycetota</taxon>
        <taxon>Actinomycetes</taxon>
        <taxon>Propionibacteriales</taxon>
        <taxon>Actinopolymorphaceae</taxon>
        <taxon>Actinopolymorpha</taxon>
    </lineage>
</organism>
<dbReference type="InterPro" id="IPR056935">
    <property type="entry name" value="Rv0428c-like_C"/>
</dbReference>
<dbReference type="Proteomes" id="UP000638648">
    <property type="component" value="Unassembled WGS sequence"/>
</dbReference>
<dbReference type="Pfam" id="PF24553">
    <property type="entry name" value="Rv0428c_C"/>
    <property type="match status" value="1"/>
</dbReference>
<keyword evidence="4" id="KW-1185">Reference proteome</keyword>
<protein>
    <submittedName>
        <fullName evidence="3">GNAT superfamily N-acetyltransferase</fullName>
    </submittedName>
</protein>
<dbReference type="AlphaFoldDB" id="A0A927N4Z3"/>
<feature type="domain" description="N-acetyltransferase" evidence="2">
    <location>
        <begin position="224"/>
        <end position="358"/>
    </location>
</feature>
<evidence type="ECO:0000313" key="3">
    <source>
        <dbReference type="EMBL" id="MBE1611812.1"/>
    </source>
</evidence>
<feature type="region of interest" description="Disordered" evidence="1">
    <location>
        <begin position="41"/>
        <end position="93"/>
    </location>
</feature>
<name>A0A927N4Z3_9ACTN</name>
<dbReference type="Gene3D" id="3.40.630.30">
    <property type="match status" value="1"/>
</dbReference>
<evidence type="ECO:0000259" key="2">
    <source>
        <dbReference type="PROSITE" id="PS51186"/>
    </source>
</evidence>
<comment type="caution">
    <text evidence="3">The sequence shown here is derived from an EMBL/GenBank/DDBJ whole genome shotgun (WGS) entry which is preliminary data.</text>
</comment>
<dbReference type="EMBL" id="JADBEM010000001">
    <property type="protein sequence ID" value="MBE1611812.1"/>
    <property type="molecule type" value="Genomic_DNA"/>
</dbReference>
<dbReference type="InterPro" id="IPR016181">
    <property type="entry name" value="Acyl_CoA_acyltransferase"/>
</dbReference>
<gene>
    <name evidence="3" type="ORF">HEB94_008660</name>
</gene>
<proteinExistence type="predicted"/>
<dbReference type="SUPFAM" id="SSF55729">
    <property type="entry name" value="Acyl-CoA N-acyltransferases (Nat)"/>
    <property type="match status" value="1"/>
</dbReference>
<reference evidence="3" key="1">
    <citation type="submission" date="2020-10" db="EMBL/GenBank/DDBJ databases">
        <title>Sequencing the genomes of 1000 actinobacteria strains.</title>
        <authorList>
            <person name="Klenk H.-P."/>
        </authorList>
    </citation>
    <scope>NUCLEOTIDE SEQUENCE</scope>
    <source>
        <strain evidence="3">DSM 45354</strain>
    </source>
</reference>
<dbReference type="InterPro" id="IPR000182">
    <property type="entry name" value="GNAT_dom"/>
</dbReference>
<sequence length="358" mass="37990">MEYERPVYGDVLGILESWSAGQLRVRRRDGVLVEIAETDVVAGKPVPPPPPSRFRSQNGPDEQDHSDDPDTGSDPAAEPDQPHTGPGLARVSASGWPATTVEPLGEWLLQAAGGFTGRANSVLPSGDPGLPLDEALARVSDFYARAGLPAWIQVIVDSPLEEELRRRGWRIQSSGKGTFDTTDVRVAPLADLLARTEEPPVQVALGRDLDDAWLAMYGRSGRQDTARQIITGPEHVALARVTAAAANSVAALAASSVATHGGSPSGSDPATELVGIARGVVTGTWLGVGAVEVAADRRRQGLARAIMAGLGRWGRECGATWVYLQVGTDNAAALALYDRLGFRLDHQYCYYSAPRSTS</sequence>
<dbReference type="PROSITE" id="PS51186">
    <property type="entry name" value="GNAT"/>
    <property type="match status" value="1"/>
</dbReference>
<dbReference type="GO" id="GO:0016747">
    <property type="term" value="F:acyltransferase activity, transferring groups other than amino-acyl groups"/>
    <property type="evidence" value="ECO:0007669"/>
    <property type="project" value="InterPro"/>
</dbReference>